<keyword evidence="3" id="KW-1185">Reference proteome</keyword>
<sequence>MQLLLGSDRILWSRLGEPRAGPPPGEREAPGLRARKRSSSPPLWDLRLAHRPGGTKEETTKTKALFIPGDPNSSAFRGKDKDRAVRRAGVEAVAAPEQESAHLHAQTRRPTPPPHSQSHTSTEVRLV</sequence>
<dbReference type="Proteomes" id="UP001221898">
    <property type="component" value="Unassembled WGS sequence"/>
</dbReference>
<dbReference type="EMBL" id="JAINUG010000016">
    <property type="protein sequence ID" value="KAJ8413369.1"/>
    <property type="molecule type" value="Genomic_DNA"/>
</dbReference>
<dbReference type="AlphaFoldDB" id="A0AAD7WYZ4"/>
<proteinExistence type="predicted"/>
<organism evidence="2 3">
    <name type="scientific">Aldrovandia affinis</name>
    <dbReference type="NCBI Taxonomy" id="143900"/>
    <lineage>
        <taxon>Eukaryota</taxon>
        <taxon>Metazoa</taxon>
        <taxon>Chordata</taxon>
        <taxon>Craniata</taxon>
        <taxon>Vertebrata</taxon>
        <taxon>Euteleostomi</taxon>
        <taxon>Actinopterygii</taxon>
        <taxon>Neopterygii</taxon>
        <taxon>Teleostei</taxon>
        <taxon>Notacanthiformes</taxon>
        <taxon>Halosauridae</taxon>
        <taxon>Aldrovandia</taxon>
    </lineage>
</organism>
<gene>
    <name evidence="2" type="ORF">AAFF_G00093650</name>
</gene>
<evidence type="ECO:0000313" key="2">
    <source>
        <dbReference type="EMBL" id="KAJ8413369.1"/>
    </source>
</evidence>
<evidence type="ECO:0000313" key="3">
    <source>
        <dbReference type="Proteomes" id="UP001221898"/>
    </source>
</evidence>
<feature type="region of interest" description="Disordered" evidence="1">
    <location>
        <begin position="1"/>
        <end position="127"/>
    </location>
</feature>
<name>A0AAD7WYZ4_9TELE</name>
<evidence type="ECO:0000256" key="1">
    <source>
        <dbReference type="SAM" id="MobiDB-lite"/>
    </source>
</evidence>
<accession>A0AAD7WYZ4</accession>
<comment type="caution">
    <text evidence="2">The sequence shown here is derived from an EMBL/GenBank/DDBJ whole genome shotgun (WGS) entry which is preliminary data.</text>
</comment>
<protein>
    <submittedName>
        <fullName evidence="2">Uncharacterized protein</fullName>
    </submittedName>
</protein>
<feature type="compositionally biased region" description="Basic and acidic residues" evidence="1">
    <location>
        <begin position="77"/>
        <end position="89"/>
    </location>
</feature>
<reference evidence="2" key="1">
    <citation type="journal article" date="2023" name="Science">
        <title>Genome structures resolve the early diversification of teleost fishes.</title>
        <authorList>
            <person name="Parey E."/>
            <person name="Louis A."/>
            <person name="Montfort J."/>
            <person name="Bouchez O."/>
            <person name="Roques C."/>
            <person name="Iampietro C."/>
            <person name="Lluch J."/>
            <person name="Castinel A."/>
            <person name="Donnadieu C."/>
            <person name="Desvignes T."/>
            <person name="Floi Bucao C."/>
            <person name="Jouanno E."/>
            <person name="Wen M."/>
            <person name="Mejri S."/>
            <person name="Dirks R."/>
            <person name="Jansen H."/>
            <person name="Henkel C."/>
            <person name="Chen W.J."/>
            <person name="Zahm M."/>
            <person name="Cabau C."/>
            <person name="Klopp C."/>
            <person name="Thompson A.W."/>
            <person name="Robinson-Rechavi M."/>
            <person name="Braasch I."/>
            <person name="Lecointre G."/>
            <person name="Bobe J."/>
            <person name="Postlethwait J.H."/>
            <person name="Berthelot C."/>
            <person name="Roest Crollius H."/>
            <person name="Guiguen Y."/>
        </authorList>
    </citation>
    <scope>NUCLEOTIDE SEQUENCE</scope>
    <source>
        <strain evidence="2">NC1722</strain>
    </source>
</reference>